<protein>
    <recommendedName>
        <fullName evidence="4">Cellobiose 2-epimerase</fullName>
        <shortName evidence="4">CE</shortName>
        <ecNumber evidence="4">5.1.3.11</ecNumber>
    </recommendedName>
</protein>
<accession>A0A419SBZ6</accession>
<dbReference type="GO" id="GO:0005975">
    <property type="term" value="P:carbohydrate metabolic process"/>
    <property type="evidence" value="ECO:0007669"/>
    <property type="project" value="InterPro"/>
</dbReference>
<dbReference type="EC" id="5.1.3.11" evidence="4"/>
<evidence type="ECO:0000256" key="2">
    <source>
        <dbReference type="ARBA" id="ARBA00008558"/>
    </source>
</evidence>
<comment type="similarity">
    <text evidence="2">Belongs to the N-acylglucosamine 2-epimerase family.</text>
</comment>
<evidence type="ECO:0000256" key="4">
    <source>
        <dbReference type="HAMAP-Rule" id="MF_00929"/>
    </source>
</evidence>
<dbReference type="Gene3D" id="1.50.10.10">
    <property type="match status" value="1"/>
</dbReference>
<proteinExistence type="inferred from homology"/>
<dbReference type="Pfam" id="PF07221">
    <property type="entry name" value="GlcNAc_2-epim"/>
    <property type="match status" value="1"/>
</dbReference>
<dbReference type="HAMAP" id="MF_00929">
    <property type="entry name" value="Cellobiose_2_epim"/>
    <property type="match status" value="1"/>
</dbReference>
<dbReference type="RefSeq" id="WP_120180103.1">
    <property type="nucleotide sequence ID" value="NZ_MBTA01000001.1"/>
</dbReference>
<dbReference type="InterPro" id="IPR010819">
    <property type="entry name" value="AGE/CE"/>
</dbReference>
<gene>
    <name evidence="5" type="ORF">BCY91_00765</name>
</gene>
<evidence type="ECO:0000256" key="1">
    <source>
        <dbReference type="ARBA" id="ARBA00001470"/>
    </source>
</evidence>
<reference evidence="5 6" key="1">
    <citation type="submission" date="2016-07" db="EMBL/GenBank/DDBJ databases">
        <title>Genome of Pelobium manganitolerans.</title>
        <authorList>
            <person name="Wu S."/>
            <person name="Wang G."/>
        </authorList>
    </citation>
    <scope>NUCLEOTIDE SEQUENCE [LARGE SCALE GENOMIC DNA]</scope>
    <source>
        <strain evidence="5 6">YS-25</strain>
    </source>
</reference>
<dbReference type="InterPro" id="IPR012341">
    <property type="entry name" value="6hp_glycosidase-like_sf"/>
</dbReference>
<dbReference type="SUPFAM" id="SSF48208">
    <property type="entry name" value="Six-hairpin glycosidases"/>
    <property type="match status" value="1"/>
</dbReference>
<evidence type="ECO:0000256" key="3">
    <source>
        <dbReference type="ARBA" id="ARBA00023235"/>
    </source>
</evidence>
<sequence>MGTVEEIKQELKRILKYWESDAVDNEFGGFVGRRNHANRLIGQSPKGSVLNARILWTFSASYTYTAEVEHLKLAERAFNYLKQYFYDEDYGGVYWTLNYDGTPLDTKKQIYAQAFAIYGLAEYYKISRSAEALQLATNLFNAIEANSFDPLFGGYFEAFGRRWEELEDIRLSDKDANEKKTMNTHLHILEAYANLYLVWPNERLADKIEHLLNCFETHIIHPKSKHLVLFMDELWNFKQHIYSYGHDIEASWLLLEAAEILGDEALIEKYKQYAIDLAEAASEGLSADGSLLYENNLDLQHFNREKHWWVQAEAMVGFYNAWQLTKDPTYHQKFENAWHFIQKHLIDEVNGEWFWGCDAQLKPLLNEDKLGLWKCPYHNVRACLEIIRRTGAA</sequence>
<dbReference type="PANTHER" id="PTHR15108">
    <property type="entry name" value="N-ACYLGLUCOSAMINE-2-EPIMERASE"/>
    <property type="match status" value="1"/>
</dbReference>
<evidence type="ECO:0000313" key="5">
    <source>
        <dbReference type="EMBL" id="RKD20190.1"/>
    </source>
</evidence>
<dbReference type="GO" id="GO:0047736">
    <property type="term" value="F:cellobiose epimerase activity"/>
    <property type="evidence" value="ECO:0007669"/>
    <property type="project" value="UniProtKB-UniRule"/>
</dbReference>
<dbReference type="InterPro" id="IPR028584">
    <property type="entry name" value="Cellobiose_2_epim"/>
</dbReference>
<dbReference type="EMBL" id="MBTA01000001">
    <property type="protein sequence ID" value="RKD20190.1"/>
    <property type="molecule type" value="Genomic_DNA"/>
</dbReference>
<comment type="caution">
    <text evidence="5">The sequence shown here is derived from an EMBL/GenBank/DDBJ whole genome shotgun (WGS) entry which is preliminary data.</text>
</comment>
<dbReference type="Proteomes" id="UP000283433">
    <property type="component" value="Unassembled WGS sequence"/>
</dbReference>
<comment type="similarity">
    <text evidence="4">Belongs to the cellobiose 2-epimerase family.</text>
</comment>
<keyword evidence="3 4" id="KW-0413">Isomerase</keyword>
<dbReference type="OrthoDB" id="5141876at2"/>
<keyword evidence="6" id="KW-1185">Reference proteome</keyword>
<dbReference type="AlphaFoldDB" id="A0A419SBZ6"/>
<organism evidence="5 6">
    <name type="scientific">Pelobium manganitolerans</name>
    <dbReference type="NCBI Taxonomy" id="1842495"/>
    <lineage>
        <taxon>Bacteria</taxon>
        <taxon>Pseudomonadati</taxon>
        <taxon>Bacteroidota</taxon>
        <taxon>Sphingobacteriia</taxon>
        <taxon>Sphingobacteriales</taxon>
        <taxon>Sphingobacteriaceae</taxon>
        <taxon>Pelobium</taxon>
    </lineage>
</organism>
<comment type="function">
    <text evidence="4">Catalyzes the reversible epimerization of cellobiose to 4-O-beta-D-glucopyranosyl-D-mannose (Glc-Man).</text>
</comment>
<name>A0A419SBZ6_9SPHI</name>
<evidence type="ECO:0000313" key="6">
    <source>
        <dbReference type="Proteomes" id="UP000283433"/>
    </source>
</evidence>
<dbReference type="InterPro" id="IPR008928">
    <property type="entry name" value="6-hairpin_glycosidase_sf"/>
</dbReference>
<comment type="catalytic activity">
    <reaction evidence="1 4">
        <text>D-cellobiose = beta-D-glucosyl-(1-&gt;4)-D-mannopyranose</text>
        <dbReference type="Rhea" id="RHEA:23384"/>
        <dbReference type="ChEBI" id="CHEBI:17057"/>
        <dbReference type="ChEBI" id="CHEBI:47931"/>
        <dbReference type="EC" id="5.1.3.11"/>
    </reaction>
</comment>